<dbReference type="Pfam" id="PF05821">
    <property type="entry name" value="NDUF_B8"/>
    <property type="match status" value="1"/>
</dbReference>
<dbReference type="PANTHER" id="PTHR12840">
    <property type="entry name" value="NADH-UBIQUINONE OXIDOREDUCTASE ASHI SUBUNIT"/>
    <property type="match status" value="1"/>
</dbReference>
<feature type="compositionally biased region" description="Polar residues" evidence="1">
    <location>
        <begin position="676"/>
        <end position="691"/>
    </location>
</feature>
<evidence type="ECO:0000256" key="2">
    <source>
        <dbReference type="SAM" id="Phobius"/>
    </source>
</evidence>
<proteinExistence type="predicted"/>
<comment type="caution">
    <text evidence="3">The sequence shown here is derived from an EMBL/GenBank/DDBJ whole genome shotgun (WGS) entry which is preliminary data.</text>
</comment>
<feature type="transmembrane region" description="Helical" evidence="2">
    <location>
        <begin position="121"/>
        <end position="142"/>
    </location>
</feature>
<feature type="region of interest" description="Disordered" evidence="1">
    <location>
        <begin position="717"/>
        <end position="741"/>
    </location>
</feature>
<keyword evidence="2" id="KW-0812">Transmembrane</keyword>
<gene>
    <name evidence="3" type="ORF">B0H63DRAFT_494102</name>
</gene>
<evidence type="ECO:0000313" key="4">
    <source>
        <dbReference type="Proteomes" id="UP001285441"/>
    </source>
</evidence>
<sequence length="777" mass="85326">MLSRRIARASPFRLATALPARPLPAIQLRTYIPDSMTGQGGVLERKYPKSDYAGLSEAQDPEMNGGYVNPPRIKRQFRDPHGDWWDKQERRNYGEPVHEDHDMMGMFTPYEYTWVKPGKGLLQIGAFITAVFTLAYGISLVYPDRRSYPREFEGGLVKELGGAGAPRRALLSNLPNTSTAFPGTRPSTMRYEDWDVILFPAGRDSKVPFKEFKVGCHVVPDVELSHIYGSMGMPVMTCFVPSLAAGAPFQISIHSWKNPEISQFTRTYSKHADLVKFEARIMLDGRMVASTAFDRKVNGPHLITSTFEFTKTGELERLKFPYFRRELLFQSHWNPGDDIGRIKIVISEGFPRDSLSVPIERVKNVVTFSFQHAPLETLESTGIAWPNPTMWRRPPYAPSMPVPTFHPADGPDSHAHSPRRRSLLLRNSKSQGFPAPMVTGNIFEPAPQATTGFGGNPVLQVPYLPRNNTGSGSSLSYPDPFTESAAYMEWINSVTNAQSSDSVGGKTPWPVNMRSSRKQSSSDTNMPDFVHSHVGDPMHISGPSLEDDPMSLKVPTNTPTAGPLDEHQSVQYPVCSHSMGLPPDLATSLTHSLLNQPFPLPIQPHNIPLPSSEVKSRKENRQLAVGESNALSGLSTPHIDHVEDRKFSQSGFNLGSVESGHVLAGPSENAECASPANLQSATRTNSVSRNGTAADFGSNITNFSAGPLNNMGDTTGNTLNLGFGSNSNNNNTSGSGMKRTRTFTPVSAKVIDEEDEPRRASPHVRIAGFGADMINDA</sequence>
<protein>
    <submittedName>
        <fullName evidence="3">NADH dehydrogenase-like protein</fullName>
    </submittedName>
</protein>
<feature type="compositionally biased region" description="Low complexity" evidence="1">
    <location>
        <begin position="717"/>
        <end position="736"/>
    </location>
</feature>
<organism evidence="3 4">
    <name type="scientific">Podospora didyma</name>
    <dbReference type="NCBI Taxonomy" id="330526"/>
    <lineage>
        <taxon>Eukaryota</taxon>
        <taxon>Fungi</taxon>
        <taxon>Dikarya</taxon>
        <taxon>Ascomycota</taxon>
        <taxon>Pezizomycotina</taxon>
        <taxon>Sordariomycetes</taxon>
        <taxon>Sordariomycetidae</taxon>
        <taxon>Sordariales</taxon>
        <taxon>Podosporaceae</taxon>
        <taxon>Podospora</taxon>
    </lineage>
</organism>
<feature type="region of interest" description="Disordered" evidence="1">
    <location>
        <begin position="498"/>
        <end position="530"/>
    </location>
</feature>
<dbReference type="AlphaFoldDB" id="A0AAE0NNM1"/>
<keyword evidence="4" id="KW-1185">Reference proteome</keyword>
<evidence type="ECO:0000313" key="3">
    <source>
        <dbReference type="EMBL" id="KAK3384852.1"/>
    </source>
</evidence>
<feature type="region of interest" description="Disordered" evidence="1">
    <location>
        <begin position="676"/>
        <end position="697"/>
    </location>
</feature>
<reference evidence="3" key="1">
    <citation type="journal article" date="2023" name="Mol. Phylogenet. Evol.">
        <title>Genome-scale phylogeny and comparative genomics of the fungal order Sordariales.</title>
        <authorList>
            <person name="Hensen N."/>
            <person name="Bonometti L."/>
            <person name="Westerberg I."/>
            <person name="Brannstrom I.O."/>
            <person name="Guillou S."/>
            <person name="Cros-Aarteil S."/>
            <person name="Calhoun S."/>
            <person name="Haridas S."/>
            <person name="Kuo A."/>
            <person name="Mondo S."/>
            <person name="Pangilinan J."/>
            <person name="Riley R."/>
            <person name="LaButti K."/>
            <person name="Andreopoulos B."/>
            <person name="Lipzen A."/>
            <person name="Chen C."/>
            <person name="Yan M."/>
            <person name="Daum C."/>
            <person name="Ng V."/>
            <person name="Clum A."/>
            <person name="Steindorff A."/>
            <person name="Ohm R.A."/>
            <person name="Martin F."/>
            <person name="Silar P."/>
            <person name="Natvig D.O."/>
            <person name="Lalanne C."/>
            <person name="Gautier V."/>
            <person name="Ament-Velasquez S.L."/>
            <person name="Kruys A."/>
            <person name="Hutchinson M.I."/>
            <person name="Powell A.J."/>
            <person name="Barry K."/>
            <person name="Miller A.N."/>
            <person name="Grigoriev I.V."/>
            <person name="Debuchy R."/>
            <person name="Gladieux P."/>
            <person name="Hiltunen Thoren M."/>
            <person name="Johannesson H."/>
        </authorList>
    </citation>
    <scope>NUCLEOTIDE SEQUENCE</scope>
    <source>
        <strain evidence="3">CBS 232.78</strain>
    </source>
</reference>
<dbReference type="Proteomes" id="UP001285441">
    <property type="component" value="Unassembled WGS sequence"/>
</dbReference>
<keyword evidence="2" id="KW-0472">Membrane</keyword>
<dbReference type="InterPro" id="IPR008699">
    <property type="entry name" value="NDUFB8"/>
</dbReference>
<name>A0AAE0NNM1_9PEZI</name>
<accession>A0AAE0NNM1</accession>
<dbReference type="GO" id="GO:0005739">
    <property type="term" value="C:mitochondrion"/>
    <property type="evidence" value="ECO:0007669"/>
    <property type="project" value="InterPro"/>
</dbReference>
<evidence type="ECO:0000256" key="1">
    <source>
        <dbReference type="SAM" id="MobiDB-lite"/>
    </source>
</evidence>
<reference evidence="3" key="2">
    <citation type="submission" date="2023-06" db="EMBL/GenBank/DDBJ databases">
        <authorList>
            <consortium name="Lawrence Berkeley National Laboratory"/>
            <person name="Haridas S."/>
            <person name="Hensen N."/>
            <person name="Bonometti L."/>
            <person name="Westerberg I."/>
            <person name="Brannstrom I.O."/>
            <person name="Guillou S."/>
            <person name="Cros-Aarteil S."/>
            <person name="Calhoun S."/>
            <person name="Kuo A."/>
            <person name="Mondo S."/>
            <person name="Pangilinan J."/>
            <person name="Riley R."/>
            <person name="LaButti K."/>
            <person name="Andreopoulos B."/>
            <person name="Lipzen A."/>
            <person name="Chen C."/>
            <person name="Yanf M."/>
            <person name="Daum C."/>
            <person name="Ng V."/>
            <person name="Clum A."/>
            <person name="Steindorff A."/>
            <person name="Ohm R."/>
            <person name="Martin F."/>
            <person name="Silar P."/>
            <person name="Natvig D."/>
            <person name="Lalanne C."/>
            <person name="Gautier V."/>
            <person name="Ament-velasquez S.L."/>
            <person name="Kruys A."/>
            <person name="Hutchinson M.I."/>
            <person name="Powell A.J."/>
            <person name="Barry K."/>
            <person name="Miller A.N."/>
            <person name="Grigoriev I.V."/>
            <person name="Debuchy R."/>
            <person name="Gladieux P."/>
            <person name="Thoren M.H."/>
            <person name="Johannesson H."/>
        </authorList>
    </citation>
    <scope>NUCLEOTIDE SEQUENCE</scope>
    <source>
        <strain evidence="3">CBS 232.78</strain>
    </source>
</reference>
<dbReference type="PANTHER" id="PTHR12840:SF1">
    <property type="entry name" value="NADH DEHYDROGENASE [UBIQUINONE] 1 BETA SUBCOMPLEX SUBUNIT 8, MITOCHONDRIAL"/>
    <property type="match status" value="1"/>
</dbReference>
<dbReference type="EMBL" id="JAULSW010000004">
    <property type="protein sequence ID" value="KAK3384852.1"/>
    <property type="molecule type" value="Genomic_DNA"/>
</dbReference>
<keyword evidence="2" id="KW-1133">Transmembrane helix</keyword>